<reference evidence="1 2" key="1">
    <citation type="submission" date="2022-05" db="EMBL/GenBank/DDBJ databases">
        <title>Streptomyces sp. nov. RY43-2 isolated from soil of a peat swamp forest.</title>
        <authorList>
            <person name="Kanchanasin P."/>
            <person name="Tanasupawat S."/>
            <person name="Phongsopitanun W."/>
        </authorList>
    </citation>
    <scope>NUCLEOTIDE SEQUENCE [LARGE SCALE GENOMIC DNA]</scope>
    <source>
        <strain evidence="1 2">RY43-2</strain>
    </source>
</reference>
<dbReference type="RefSeq" id="WP_252425252.1">
    <property type="nucleotide sequence ID" value="NZ_JAMWMR010000010.1"/>
</dbReference>
<proteinExistence type="predicted"/>
<keyword evidence="2" id="KW-1185">Reference proteome</keyword>
<evidence type="ECO:0008006" key="3">
    <source>
        <dbReference type="Google" id="ProtNLM"/>
    </source>
</evidence>
<name>A0ABT0ZEE5_9ACTN</name>
<protein>
    <recommendedName>
        <fullName evidence="3">C2H2-type domain-containing protein</fullName>
    </recommendedName>
</protein>
<dbReference type="Proteomes" id="UP001523219">
    <property type="component" value="Unassembled WGS sequence"/>
</dbReference>
<evidence type="ECO:0000313" key="2">
    <source>
        <dbReference type="Proteomes" id="UP001523219"/>
    </source>
</evidence>
<sequence>MAEIAGQTDHSATDTVVNEAYSFACMRCGHGWEQAYEIEHHFDTDGTEFVLYVVGGQVVPSPLTRPACPNCESRVVRIMRPGRVSSAQNRLHHEHHEHHWHLSDLLNPFHHRKAV</sequence>
<gene>
    <name evidence="1" type="ORF">NGF19_14315</name>
</gene>
<organism evidence="1 2">
    <name type="scientific">Streptomyces macrolidinus</name>
    <dbReference type="NCBI Taxonomy" id="2952607"/>
    <lineage>
        <taxon>Bacteria</taxon>
        <taxon>Bacillati</taxon>
        <taxon>Actinomycetota</taxon>
        <taxon>Actinomycetes</taxon>
        <taxon>Kitasatosporales</taxon>
        <taxon>Streptomycetaceae</taxon>
        <taxon>Streptomyces</taxon>
    </lineage>
</organism>
<comment type="caution">
    <text evidence="1">The sequence shown here is derived from an EMBL/GenBank/DDBJ whole genome shotgun (WGS) entry which is preliminary data.</text>
</comment>
<accession>A0ABT0ZEE5</accession>
<evidence type="ECO:0000313" key="1">
    <source>
        <dbReference type="EMBL" id="MCN9241950.1"/>
    </source>
</evidence>
<dbReference type="EMBL" id="JAMWMR010000010">
    <property type="protein sequence ID" value="MCN9241950.1"/>
    <property type="molecule type" value="Genomic_DNA"/>
</dbReference>